<organism evidence="3 4">
    <name type="scientific">Knipowitschia caucasica</name>
    <name type="common">Caucasian dwarf goby</name>
    <name type="synonym">Pomatoschistus caucasicus</name>
    <dbReference type="NCBI Taxonomy" id="637954"/>
    <lineage>
        <taxon>Eukaryota</taxon>
        <taxon>Metazoa</taxon>
        <taxon>Chordata</taxon>
        <taxon>Craniata</taxon>
        <taxon>Vertebrata</taxon>
        <taxon>Euteleostomi</taxon>
        <taxon>Actinopterygii</taxon>
        <taxon>Neopterygii</taxon>
        <taxon>Teleostei</taxon>
        <taxon>Neoteleostei</taxon>
        <taxon>Acanthomorphata</taxon>
        <taxon>Gobiaria</taxon>
        <taxon>Gobiiformes</taxon>
        <taxon>Gobioidei</taxon>
        <taxon>Gobiidae</taxon>
        <taxon>Gobiinae</taxon>
        <taxon>Knipowitschia</taxon>
    </lineage>
</organism>
<feature type="region of interest" description="Disordered" evidence="1">
    <location>
        <begin position="1"/>
        <end position="31"/>
    </location>
</feature>
<name>A0AAV2MDK5_KNICA</name>
<dbReference type="Pfam" id="PF02023">
    <property type="entry name" value="SCAN"/>
    <property type="match status" value="1"/>
</dbReference>
<feature type="compositionally biased region" description="Basic and acidic residues" evidence="1">
    <location>
        <begin position="81"/>
        <end position="91"/>
    </location>
</feature>
<accession>A0AAV2MDK5</accession>
<sequence>MTRGEKRDEEPDQGNIDTSDPQGATSAHSDKVEELTALVKALIEKQDARDKKHDKDQLQQEQRWKTMQRQVQRVQQQQYGRSEHFELDVRGQMDTPFDDGPEETPQELYVHLRDLLNRWLQPGKAYEEKIWEKLILEQFLRMVDPELEGGAPHLC</sequence>
<keyword evidence="4" id="KW-1185">Reference proteome</keyword>
<evidence type="ECO:0000313" key="4">
    <source>
        <dbReference type="Proteomes" id="UP001497482"/>
    </source>
</evidence>
<gene>
    <name evidence="3" type="ORF">KC01_LOCUS37879</name>
</gene>
<dbReference type="InterPro" id="IPR038269">
    <property type="entry name" value="SCAN_sf"/>
</dbReference>
<evidence type="ECO:0000313" key="3">
    <source>
        <dbReference type="EMBL" id="CAL1611468.1"/>
    </source>
</evidence>
<feature type="compositionally biased region" description="Polar residues" evidence="1">
    <location>
        <begin position="15"/>
        <end position="27"/>
    </location>
</feature>
<protein>
    <recommendedName>
        <fullName evidence="2">SCAN box domain-containing protein</fullName>
    </recommendedName>
</protein>
<evidence type="ECO:0000256" key="1">
    <source>
        <dbReference type="SAM" id="MobiDB-lite"/>
    </source>
</evidence>
<evidence type="ECO:0000259" key="2">
    <source>
        <dbReference type="PROSITE" id="PS50804"/>
    </source>
</evidence>
<dbReference type="InterPro" id="IPR003309">
    <property type="entry name" value="SCAN_dom"/>
</dbReference>
<dbReference type="Proteomes" id="UP001497482">
    <property type="component" value="Chromosome 7"/>
</dbReference>
<dbReference type="PROSITE" id="PS50804">
    <property type="entry name" value="SCAN_BOX"/>
    <property type="match status" value="1"/>
</dbReference>
<dbReference type="Gene3D" id="1.10.4020.10">
    <property type="entry name" value="DNA breaking-rejoining enzymes"/>
    <property type="match status" value="1"/>
</dbReference>
<feature type="region of interest" description="Disordered" evidence="1">
    <location>
        <begin position="75"/>
        <end position="102"/>
    </location>
</feature>
<reference evidence="3 4" key="1">
    <citation type="submission" date="2024-04" db="EMBL/GenBank/DDBJ databases">
        <authorList>
            <person name="Waldvogel A.-M."/>
            <person name="Schoenle A."/>
        </authorList>
    </citation>
    <scope>NUCLEOTIDE SEQUENCE [LARGE SCALE GENOMIC DNA]</scope>
</reference>
<dbReference type="AlphaFoldDB" id="A0AAV2MDK5"/>
<feature type="domain" description="SCAN box" evidence="2">
    <location>
        <begin position="105"/>
        <end position="148"/>
    </location>
</feature>
<dbReference type="SUPFAM" id="SSF47353">
    <property type="entry name" value="Retrovirus capsid dimerization domain-like"/>
    <property type="match status" value="1"/>
</dbReference>
<feature type="region of interest" description="Disordered" evidence="1">
    <location>
        <begin position="45"/>
        <end position="64"/>
    </location>
</feature>
<proteinExistence type="predicted"/>
<dbReference type="EMBL" id="OZ035829">
    <property type="protein sequence ID" value="CAL1611468.1"/>
    <property type="molecule type" value="Genomic_DNA"/>
</dbReference>